<dbReference type="CDD" id="cd04586">
    <property type="entry name" value="CBS_pair_BON_assoc"/>
    <property type="match status" value="1"/>
</dbReference>
<dbReference type="EC" id="1.1.1.205" evidence="5"/>
<dbReference type="InterPro" id="IPR017080">
    <property type="entry name" value="UCP036990_CBS_BON"/>
</dbReference>
<dbReference type="SMART" id="SM00116">
    <property type="entry name" value="CBS"/>
    <property type="match status" value="2"/>
</dbReference>
<dbReference type="PANTHER" id="PTHR43080">
    <property type="entry name" value="CBS DOMAIN-CONTAINING PROTEIN CBSX3, MITOCHONDRIAL"/>
    <property type="match status" value="1"/>
</dbReference>
<dbReference type="STRING" id="631454.N177_1749"/>
<dbReference type="InterPro" id="IPR051257">
    <property type="entry name" value="Diverse_CBS-Domain"/>
</dbReference>
<dbReference type="InterPro" id="IPR046342">
    <property type="entry name" value="CBS_dom_sf"/>
</dbReference>
<feature type="domain" description="BON" evidence="3">
    <location>
        <begin position="157"/>
        <end position="225"/>
    </location>
</feature>
<evidence type="ECO:0000256" key="2">
    <source>
        <dbReference type="PROSITE-ProRule" id="PRU00703"/>
    </source>
</evidence>
<organism evidence="5 6">
    <name type="scientific">Lutibaculum baratangense AMV1</name>
    <dbReference type="NCBI Taxonomy" id="631454"/>
    <lineage>
        <taxon>Bacteria</taxon>
        <taxon>Pseudomonadati</taxon>
        <taxon>Pseudomonadota</taxon>
        <taxon>Alphaproteobacteria</taxon>
        <taxon>Hyphomicrobiales</taxon>
        <taxon>Tepidamorphaceae</taxon>
        <taxon>Lutibaculum</taxon>
    </lineage>
</organism>
<dbReference type="Gene3D" id="3.10.580.10">
    <property type="entry name" value="CBS-domain"/>
    <property type="match status" value="1"/>
</dbReference>
<dbReference type="EMBL" id="AWXZ01000020">
    <property type="protein sequence ID" value="ESR25454.1"/>
    <property type="molecule type" value="Genomic_DNA"/>
</dbReference>
<dbReference type="SUPFAM" id="SSF54631">
    <property type="entry name" value="CBS-domain pair"/>
    <property type="match status" value="1"/>
</dbReference>
<reference evidence="5 6" key="1">
    <citation type="journal article" date="2014" name="Genome Announc.">
        <title>Draft Genome Sequence of Lutibaculum baratangense Strain AMV1T, Isolated from a Mud Volcano in Andamans, India.</title>
        <authorList>
            <person name="Singh A."/>
            <person name="Sreenivas A."/>
            <person name="Sathyanarayana Reddy G."/>
            <person name="Pinnaka A.K."/>
            <person name="Shivaji S."/>
        </authorList>
    </citation>
    <scope>NUCLEOTIDE SEQUENCE [LARGE SCALE GENOMIC DNA]</scope>
    <source>
        <strain evidence="5 6">AMV1</strain>
    </source>
</reference>
<dbReference type="Proteomes" id="UP000017819">
    <property type="component" value="Unassembled WGS sequence"/>
</dbReference>
<gene>
    <name evidence="5" type="ORF">N177_1749</name>
</gene>
<evidence type="ECO:0000313" key="6">
    <source>
        <dbReference type="Proteomes" id="UP000017819"/>
    </source>
</evidence>
<protein>
    <submittedName>
        <fullName evidence="5">Inosine-5'-monophosphate dehydrogenase</fullName>
        <ecNumber evidence="5">1.1.1.205</ecNumber>
    </submittedName>
</protein>
<accession>V4RJF6</accession>
<keyword evidence="6" id="KW-1185">Reference proteome</keyword>
<dbReference type="Pfam" id="PF04972">
    <property type="entry name" value="BON"/>
    <property type="match status" value="1"/>
</dbReference>
<dbReference type="eggNOG" id="COG0517">
    <property type="taxonomic scope" value="Bacteria"/>
</dbReference>
<evidence type="ECO:0000313" key="5">
    <source>
        <dbReference type="EMBL" id="ESR25454.1"/>
    </source>
</evidence>
<dbReference type="OrthoDB" id="9783590at2"/>
<dbReference type="AlphaFoldDB" id="V4RJF6"/>
<proteinExistence type="predicted"/>
<sequence>MKAADVMVRDVVTVAPDATVRDVAKMLLEHRISAVPVVDGDGGLAGIVSEGDLMRRGELGTERHRAWWLSLFMLPETLTEEFIKSLATKVSDVMTRNVFTAEEDTPLADIADLLEEHHVKRVPIIRGGRVVGIVSRANIVQALASLPAKEPAAGADGDLEIRQAILDRIAAAAIGAPWLLNVIVHDGVAELWGVAESESQKRAVVVAAEATAGVKSIQDHMLARPVVGD</sequence>
<dbReference type="GO" id="GO:0003938">
    <property type="term" value="F:IMP dehydrogenase activity"/>
    <property type="evidence" value="ECO:0007669"/>
    <property type="project" value="UniProtKB-EC"/>
</dbReference>
<dbReference type="PROSITE" id="PS50914">
    <property type="entry name" value="BON"/>
    <property type="match status" value="1"/>
</dbReference>
<dbReference type="InterPro" id="IPR000644">
    <property type="entry name" value="CBS_dom"/>
</dbReference>
<keyword evidence="1 2" id="KW-0129">CBS domain</keyword>
<evidence type="ECO:0000259" key="4">
    <source>
        <dbReference type="PROSITE" id="PS51371"/>
    </source>
</evidence>
<comment type="caution">
    <text evidence="5">The sequence shown here is derived from an EMBL/GenBank/DDBJ whole genome shotgun (WGS) entry which is preliminary data.</text>
</comment>
<evidence type="ECO:0000256" key="1">
    <source>
        <dbReference type="ARBA" id="ARBA00023122"/>
    </source>
</evidence>
<dbReference type="PIRSF" id="PIRSF036990">
    <property type="entry name" value="UCP036990_CBS_BON"/>
    <property type="match status" value="1"/>
</dbReference>
<evidence type="ECO:0000259" key="3">
    <source>
        <dbReference type="PROSITE" id="PS50914"/>
    </source>
</evidence>
<name>V4RJF6_9HYPH</name>
<feature type="domain" description="CBS" evidence="4">
    <location>
        <begin position="7"/>
        <end position="63"/>
    </location>
</feature>
<keyword evidence="5" id="KW-0560">Oxidoreductase</keyword>
<dbReference type="PATRIC" id="fig|631454.5.peg.1728"/>
<dbReference type="Pfam" id="PF00571">
    <property type="entry name" value="CBS"/>
    <property type="match status" value="2"/>
</dbReference>
<dbReference type="PANTHER" id="PTHR43080:SF26">
    <property type="entry name" value="REGULATORY PROTEIN"/>
    <property type="match status" value="1"/>
</dbReference>
<dbReference type="InterPro" id="IPR007055">
    <property type="entry name" value="BON_dom"/>
</dbReference>
<dbReference type="PROSITE" id="PS51371">
    <property type="entry name" value="CBS"/>
    <property type="match status" value="2"/>
</dbReference>
<feature type="domain" description="CBS" evidence="4">
    <location>
        <begin position="94"/>
        <end position="150"/>
    </location>
</feature>